<dbReference type="AlphaFoldDB" id="A0A846U197"/>
<evidence type="ECO:0000256" key="3">
    <source>
        <dbReference type="ARBA" id="ARBA00022741"/>
    </source>
</evidence>
<keyword evidence="3" id="KW-0547">Nucleotide-binding</keyword>
<reference evidence="5 6" key="1">
    <citation type="submission" date="2020-04" db="EMBL/GenBank/DDBJ databases">
        <title>Complete genome sequence of Spiroplasma platyhelix ATCC 51748, an insect isolate.</title>
        <authorList>
            <person name="Green E.A."/>
            <person name="Klassen J.L."/>
        </authorList>
    </citation>
    <scope>NUCLEOTIDE SEQUENCE [LARGE SCALE GENOMIC DNA]</scope>
    <source>
        <strain evidence="5 6">PALS-1</strain>
    </source>
</reference>
<gene>
    <name evidence="5" type="ORF">HER12_00715</name>
</gene>
<keyword evidence="2" id="KW-0963">Cytoplasm</keyword>
<evidence type="ECO:0000313" key="6">
    <source>
        <dbReference type="Proteomes" id="UP000584587"/>
    </source>
</evidence>
<keyword evidence="4" id="KW-0067">ATP-binding</keyword>
<dbReference type="RefSeq" id="WP_168104753.1">
    <property type="nucleotide sequence ID" value="NZ_CP051215.1"/>
</dbReference>
<accession>A0A846U197</accession>
<sequence length="376" mass="41886">MRKINIISIDLGTKNLIIKINDQIVFDQPSVIVFDTESGQTFIGDEAFYMRDSLPSTKILKEPLVNGVIADVNALIALLTEIFINIVQVHNKKIWKKNGFWKNSVVLIGIPSKICRLDEEVLSETLQGKHVARIPLFSEKFKRYEFFSNVMNAEKIIIVPDVKLAAIGAGLSIWDPQGVFLLDIGAGTSDCSILASGDVIIQDSIATAGNFIDTEIKRYLEEMHYLSISKKQAEEIKIQVGLPIVDEELAAKVAEIDTKITVYGKSLKTGNPEKIVLERSDIEKIIAQSIEPIIELCKLIILRSSDTFAKTIQENGLVLTGGSALLKNIDSYIAKELNLEHVVVADEPLKCVIKGTQIYEMHKSDLYEKGYIRPSR</sequence>
<keyword evidence="6" id="KW-1185">Reference proteome</keyword>
<dbReference type="InterPro" id="IPR043129">
    <property type="entry name" value="ATPase_NBD"/>
</dbReference>
<comment type="caution">
    <text evidence="5">The sequence shown here is derived from an EMBL/GenBank/DDBJ whole genome shotgun (WGS) entry which is preliminary data.</text>
</comment>
<dbReference type="GO" id="GO:0005737">
    <property type="term" value="C:cytoplasm"/>
    <property type="evidence" value="ECO:0007669"/>
    <property type="project" value="UniProtKB-SubCell"/>
</dbReference>
<dbReference type="InterPro" id="IPR056546">
    <property type="entry name" value="MreB_MamK-like"/>
</dbReference>
<dbReference type="Proteomes" id="UP000584587">
    <property type="component" value="Unassembled WGS sequence"/>
</dbReference>
<name>A0A846U197_9MOLU</name>
<proteinExistence type="predicted"/>
<evidence type="ECO:0000256" key="1">
    <source>
        <dbReference type="ARBA" id="ARBA00004496"/>
    </source>
</evidence>
<dbReference type="GO" id="GO:0005524">
    <property type="term" value="F:ATP binding"/>
    <property type="evidence" value="ECO:0007669"/>
    <property type="project" value="UniProtKB-KW"/>
</dbReference>
<evidence type="ECO:0000256" key="2">
    <source>
        <dbReference type="ARBA" id="ARBA00022490"/>
    </source>
</evidence>
<dbReference type="PANTHER" id="PTHR42749:SF1">
    <property type="entry name" value="CELL SHAPE-DETERMINING PROTEIN MREB"/>
    <property type="match status" value="1"/>
</dbReference>
<dbReference type="Pfam" id="PF06723">
    <property type="entry name" value="MreB_Mbl"/>
    <property type="match status" value="2"/>
</dbReference>
<dbReference type="EMBL" id="JAAVVK010000001">
    <property type="protein sequence ID" value="NKE38279.1"/>
    <property type="molecule type" value="Genomic_DNA"/>
</dbReference>
<dbReference type="Gene3D" id="3.30.420.40">
    <property type="match status" value="2"/>
</dbReference>
<comment type="subcellular location">
    <subcellularLocation>
        <location evidence="1">Cytoplasm</location>
    </subcellularLocation>
</comment>
<dbReference type="PANTHER" id="PTHR42749">
    <property type="entry name" value="CELL SHAPE-DETERMINING PROTEIN MREB"/>
    <property type="match status" value="1"/>
</dbReference>
<dbReference type="SUPFAM" id="SSF53067">
    <property type="entry name" value="Actin-like ATPase domain"/>
    <property type="match status" value="2"/>
</dbReference>
<evidence type="ECO:0008006" key="7">
    <source>
        <dbReference type="Google" id="ProtNLM"/>
    </source>
</evidence>
<dbReference type="SMR" id="A0A846U197"/>
<organism evidence="5 6">
    <name type="scientific">Spiroplasma platyhelix PALS-1</name>
    <dbReference type="NCBI Taxonomy" id="1276218"/>
    <lineage>
        <taxon>Bacteria</taxon>
        <taxon>Bacillati</taxon>
        <taxon>Mycoplasmatota</taxon>
        <taxon>Mollicutes</taxon>
        <taxon>Entomoplasmatales</taxon>
        <taxon>Spiroplasmataceae</taxon>
        <taxon>Spiroplasma</taxon>
    </lineage>
</organism>
<evidence type="ECO:0000256" key="4">
    <source>
        <dbReference type="ARBA" id="ARBA00022840"/>
    </source>
</evidence>
<protein>
    <recommendedName>
        <fullName evidence="7">Cell shape-determining protein MreB</fullName>
    </recommendedName>
</protein>
<evidence type="ECO:0000313" key="5">
    <source>
        <dbReference type="EMBL" id="NKE38279.1"/>
    </source>
</evidence>